<evidence type="ECO:0000313" key="3">
    <source>
        <dbReference type="Proteomes" id="UP000651452"/>
    </source>
</evidence>
<sequence>MSSSSNDKNAIPSGKNDIPNKGKSSQKEPKKNTSYGPANVTPSTGTSQSSSEQFSERHGALIGGQEGGSDGKVEAEKNGKEEVGVEEEKNGKGEEGKK</sequence>
<feature type="region of interest" description="Disordered" evidence="1">
    <location>
        <begin position="1"/>
        <end position="98"/>
    </location>
</feature>
<reference evidence="2" key="2">
    <citation type="submission" date="2020-09" db="EMBL/GenBank/DDBJ databases">
        <title>Reference genome assembly for Australian Ascochyta lentis isolate Al4.</title>
        <authorList>
            <person name="Lee R.C."/>
            <person name="Farfan-Caceres L.M."/>
            <person name="Debler J.W."/>
            <person name="Williams A.H."/>
            <person name="Henares B.M."/>
        </authorList>
    </citation>
    <scope>NUCLEOTIDE SEQUENCE</scope>
    <source>
        <strain evidence="2">Al4</strain>
    </source>
</reference>
<dbReference type="AlphaFoldDB" id="A0A8H7JB72"/>
<keyword evidence="3" id="KW-1185">Reference proteome</keyword>
<evidence type="ECO:0000313" key="2">
    <source>
        <dbReference type="EMBL" id="KAF9699797.1"/>
    </source>
</evidence>
<gene>
    <name evidence="2" type="ORF">EKO04_002239</name>
</gene>
<name>A0A8H7JB72_9PLEO</name>
<organism evidence="2 3">
    <name type="scientific">Ascochyta lentis</name>
    <dbReference type="NCBI Taxonomy" id="205686"/>
    <lineage>
        <taxon>Eukaryota</taxon>
        <taxon>Fungi</taxon>
        <taxon>Dikarya</taxon>
        <taxon>Ascomycota</taxon>
        <taxon>Pezizomycotina</taxon>
        <taxon>Dothideomycetes</taxon>
        <taxon>Pleosporomycetidae</taxon>
        <taxon>Pleosporales</taxon>
        <taxon>Pleosporineae</taxon>
        <taxon>Didymellaceae</taxon>
        <taxon>Ascochyta</taxon>
    </lineage>
</organism>
<accession>A0A8H7JB72</accession>
<comment type="caution">
    <text evidence="2">The sequence shown here is derived from an EMBL/GenBank/DDBJ whole genome shotgun (WGS) entry which is preliminary data.</text>
</comment>
<protein>
    <submittedName>
        <fullName evidence="2">Uncharacterized protein</fullName>
    </submittedName>
</protein>
<evidence type="ECO:0000256" key="1">
    <source>
        <dbReference type="SAM" id="MobiDB-lite"/>
    </source>
</evidence>
<reference evidence="2" key="1">
    <citation type="submission" date="2018-12" db="EMBL/GenBank/DDBJ databases">
        <authorList>
            <person name="Syme R.A."/>
            <person name="Farfan-Caceres L."/>
            <person name="Lichtenzveig J."/>
        </authorList>
    </citation>
    <scope>NUCLEOTIDE SEQUENCE</scope>
    <source>
        <strain evidence="2">Al4</strain>
    </source>
</reference>
<dbReference type="Proteomes" id="UP000651452">
    <property type="component" value="Unassembled WGS sequence"/>
</dbReference>
<feature type="compositionally biased region" description="Basic and acidic residues" evidence="1">
    <location>
        <begin position="69"/>
        <end position="98"/>
    </location>
</feature>
<dbReference type="EMBL" id="RZGK01000004">
    <property type="protein sequence ID" value="KAF9699797.1"/>
    <property type="molecule type" value="Genomic_DNA"/>
</dbReference>
<proteinExistence type="predicted"/>
<feature type="compositionally biased region" description="Polar residues" evidence="1">
    <location>
        <begin position="32"/>
        <end position="53"/>
    </location>
</feature>